<dbReference type="Pfam" id="PF03629">
    <property type="entry name" value="SASA"/>
    <property type="match status" value="2"/>
</dbReference>
<dbReference type="PANTHER" id="PTHR22901:SF0">
    <property type="entry name" value="SIALATE O-ACETYLESTERASE"/>
    <property type="match status" value="1"/>
</dbReference>
<evidence type="ECO:0000256" key="2">
    <source>
        <dbReference type="SAM" id="SignalP"/>
    </source>
</evidence>
<gene>
    <name evidence="4" type="ORF">ACFQ39_05650</name>
</gene>
<feature type="chain" id="PRO_5045929460" evidence="2">
    <location>
        <begin position="24"/>
        <end position="643"/>
    </location>
</feature>
<dbReference type="Gene3D" id="3.40.50.1110">
    <property type="entry name" value="SGNH hydrolase"/>
    <property type="match status" value="2"/>
</dbReference>
<accession>A0ABW3Y0U5</accession>
<feature type="domain" description="Sialate O-acetylesterase" evidence="3">
    <location>
        <begin position="107"/>
        <end position="211"/>
    </location>
</feature>
<comment type="caution">
    <text evidence="4">The sequence shown here is derived from an EMBL/GenBank/DDBJ whole genome shotgun (WGS) entry which is preliminary data.</text>
</comment>
<feature type="signal peptide" evidence="2">
    <location>
        <begin position="1"/>
        <end position="23"/>
    </location>
</feature>
<dbReference type="InterPro" id="IPR005181">
    <property type="entry name" value="SASA"/>
</dbReference>
<dbReference type="EMBL" id="JBHTMY010000002">
    <property type="protein sequence ID" value="MFD1315093.1"/>
    <property type="molecule type" value="Genomic_DNA"/>
</dbReference>
<sequence length="643" mass="72305">MMKFSHILTSFYCLAFFSLTVSAQLGTSRLFSDHMVLQRNEQIKVWGWDRPGQEITVQFNNQTKTAEVDSEGSWVVDFPSMASGGPLTMVISNGKEVLNFSDILIGDVWICSGQSNMEWTLQNVNNAEAEIAQAKDRSIRHFKVPRSYAKKPEKDLAGGTWEITSPETAGDFTAVGYFFAKNIRAHHDVPIGLINSSWGGSRIEPWMNATSLNISHPEAYLENIEAEQNTELNKMMGELQSKFPNLRKEGQSSTFNDTDWLADKLGKVNWEPIQVPGLWEDQGFNRFDGIAWYKSEFTLSKEEAENPVQLHLGKVDDSDFVYINKQKIGETLNAYNAKRIYAISPLHLKEGRNEVLVKVDDTGGGGGIYGSGEDLYLQTISGKQSLVGEWKINLCVYRESYMGINQIPMMLYNKMIYPLLNFPIQGAIWYQGESNAGNVEDATDYAHLFSTMIQQWRSDWNQANFPFLWVQLANFMPSQPTPVESNWAMLRDSQTKALSLPNTAQAVIIDLGEAEDIHPRNKQDVGYRLSLGARHLVFGEPITISGPQYKSHILKGNRLEISFDHIGKGLIIKDGKDIEGFAIAGSDKKFVWAKAKVVGDKVHVWNDGIKTPRYVQYGWADNPDIANLYNAEGLPTVPFRVGL</sequence>
<evidence type="ECO:0000259" key="3">
    <source>
        <dbReference type="Pfam" id="PF03629"/>
    </source>
</evidence>
<dbReference type="Proteomes" id="UP001597201">
    <property type="component" value="Unassembled WGS sequence"/>
</dbReference>
<dbReference type="SUPFAM" id="SSF49785">
    <property type="entry name" value="Galactose-binding domain-like"/>
    <property type="match status" value="1"/>
</dbReference>
<dbReference type="InterPro" id="IPR039329">
    <property type="entry name" value="SIAE"/>
</dbReference>
<evidence type="ECO:0000256" key="1">
    <source>
        <dbReference type="ARBA" id="ARBA00022801"/>
    </source>
</evidence>
<evidence type="ECO:0000313" key="5">
    <source>
        <dbReference type="Proteomes" id="UP001597201"/>
    </source>
</evidence>
<organism evidence="4 5">
    <name type="scientific">Namhaeicola litoreus</name>
    <dbReference type="NCBI Taxonomy" id="1052145"/>
    <lineage>
        <taxon>Bacteria</taxon>
        <taxon>Pseudomonadati</taxon>
        <taxon>Bacteroidota</taxon>
        <taxon>Flavobacteriia</taxon>
        <taxon>Flavobacteriales</taxon>
        <taxon>Flavobacteriaceae</taxon>
        <taxon>Namhaeicola</taxon>
    </lineage>
</organism>
<dbReference type="InterPro" id="IPR008979">
    <property type="entry name" value="Galactose-bd-like_sf"/>
</dbReference>
<keyword evidence="1" id="KW-0378">Hydrolase</keyword>
<dbReference type="PANTHER" id="PTHR22901">
    <property type="entry name" value="SIALATE O-ACETYLESTERASE"/>
    <property type="match status" value="1"/>
</dbReference>
<reference evidence="5" key="1">
    <citation type="journal article" date="2019" name="Int. J. Syst. Evol. Microbiol.">
        <title>The Global Catalogue of Microorganisms (GCM) 10K type strain sequencing project: providing services to taxonomists for standard genome sequencing and annotation.</title>
        <authorList>
            <consortium name="The Broad Institute Genomics Platform"/>
            <consortium name="The Broad Institute Genome Sequencing Center for Infectious Disease"/>
            <person name="Wu L."/>
            <person name="Ma J."/>
        </authorList>
    </citation>
    <scope>NUCLEOTIDE SEQUENCE [LARGE SCALE GENOMIC DNA]</scope>
    <source>
        <strain evidence="5">CCUG 61485</strain>
    </source>
</reference>
<name>A0ABW3Y0U5_9FLAO</name>
<dbReference type="SUPFAM" id="SSF52266">
    <property type="entry name" value="SGNH hydrolase"/>
    <property type="match status" value="1"/>
</dbReference>
<evidence type="ECO:0000313" key="4">
    <source>
        <dbReference type="EMBL" id="MFD1315093.1"/>
    </source>
</evidence>
<keyword evidence="5" id="KW-1185">Reference proteome</keyword>
<dbReference type="RefSeq" id="WP_377177016.1">
    <property type="nucleotide sequence ID" value="NZ_JBHTMY010000002.1"/>
</dbReference>
<protein>
    <submittedName>
        <fullName evidence="4">Sialate O-acetylesterase</fullName>
    </submittedName>
</protein>
<proteinExistence type="predicted"/>
<feature type="domain" description="Sialate O-acetylesterase" evidence="3">
    <location>
        <begin position="423"/>
        <end position="518"/>
    </location>
</feature>
<dbReference type="InterPro" id="IPR036514">
    <property type="entry name" value="SGNH_hydro_sf"/>
</dbReference>
<keyword evidence="2" id="KW-0732">Signal</keyword>